<dbReference type="AlphaFoldDB" id="A0A107A5Z2"/>
<evidence type="ECO:0000313" key="2">
    <source>
        <dbReference type="EMBL" id="KWA56471.1"/>
    </source>
</evidence>
<evidence type="ECO:0000256" key="1">
    <source>
        <dbReference type="SAM" id="Phobius"/>
    </source>
</evidence>
<keyword evidence="1" id="KW-0812">Transmembrane</keyword>
<dbReference type="EMBL" id="LPHB01000068">
    <property type="protein sequence ID" value="KWA56471.1"/>
    <property type="molecule type" value="Genomic_DNA"/>
</dbReference>
<keyword evidence="1" id="KW-0472">Membrane</keyword>
<feature type="transmembrane region" description="Helical" evidence="1">
    <location>
        <begin position="551"/>
        <end position="570"/>
    </location>
</feature>
<dbReference type="RefSeq" id="WP_060149335.1">
    <property type="nucleotide sequence ID" value="NZ_LPGD01000047.1"/>
</dbReference>
<evidence type="ECO:0008006" key="4">
    <source>
        <dbReference type="Google" id="ProtNLM"/>
    </source>
</evidence>
<organism evidence="2">
    <name type="scientific">Burkholderia stagnalis</name>
    <dbReference type="NCBI Taxonomy" id="1503054"/>
    <lineage>
        <taxon>Bacteria</taxon>
        <taxon>Pseudomonadati</taxon>
        <taxon>Pseudomonadota</taxon>
        <taxon>Betaproteobacteria</taxon>
        <taxon>Burkholderiales</taxon>
        <taxon>Burkholderiaceae</taxon>
        <taxon>Burkholderia</taxon>
        <taxon>Burkholderia cepacia complex</taxon>
    </lineage>
</organism>
<dbReference type="STRING" id="1503054.WT74_00935"/>
<comment type="caution">
    <text evidence="2">The sequence shown here is derived from an EMBL/GenBank/DDBJ whole genome shotgun (WGS) entry which is preliminary data.</text>
</comment>
<gene>
    <name evidence="2" type="ORF">WT44_25015</name>
</gene>
<evidence type="ECO:0000313" key="3">
    <source>
        <dbReference type="Proteomes" id="UP000068603"/>
    </source>
</evidence>
<name>A0A107A5Z2_9BURK</name>
<keyword evidence="1" id="KW-1133">Transmembrane helix</keyword>
<feature type="transmembrane region" description="Helical" evidence="1">
    <location>
        <begin position="609"/>
        <end position="627"/>
    </location>
</feature>
<dbReference type="Proteomes" id="UP000068603">
    <property type="component" value="Unassembled WGS sequence"/>
</dbReference>
<protein>
    <recommendedName>
        <fullName evidence="4">Phage tail protein</fullName>
    </recommendedName>
</protein>
<reference evidence="2 3" key="1">
    <citation type="submission" date="2015-11" db="EMBL/GenBank/DDBJ databases">
        <title>Expanding the genomic diversity of Burkholderia species for the development of highly accurate diagnostics.</title>
        <authorList>
            <person name="Sahl J."/>
            <person name="Keim P."/>
            <person name="Wagner D."/>
        </authorList>
    </citation>
    <scope>NUCLEOTIDE SEQUENCE [LARGE SCALE GENOMIC DNA]</scope>
    <source>
        <strain evidence="2 3">MSMB1960WGS</strain>
    </source>
</reference>
<accession>A0A107A5Z2</accession>
<sequence>MDNTLKLRVMLDMVDNMTKPLQMILTGNKGLADSLKASRRELDEMAKTQQRVGEFREMRRGLADTETALKGARARVDALGQALNASGPPSRRMIQDFESARRAAADLAATHDRQAASVGQLRAQLAGAGIDTRNLSRDERNLRDTMASRRSMIDAGVRGYDAEREQRAEARRARIESLRGVGEKMAARGKAITGTGKEMFGMLSEPIDTAKQAESEALRIRAMGASADAVKFARAQQAYGQSTVDNLTLMREALAEVGGDEARAKVAMPLLADMKFANESLYGKDEGKKIVEKFMSMMKVIDLRGGTKDEAALGAEADIVQKMMTATGAKVSGDEWGKFADEGGDAAKKLRTDAFYYQMQPIIEKLGGKAAGQGLAALFKSKASAPAVQQLTALGLVDPKLVEHNKNGKITGLKSGALTGSDKLQASPLEWLEKVLLPKLAAKGITSPEKIKDTIAKLFPDQAAGKLLTTLYEQSAQIHDIEKQAAATDGIGAMKAKGMESTQGRELAMYAQLRDLKLEIGERVTPIYNKALDLTATAIGKVVGFMREHRTAANVIVTTLTVLAGLFVAVGTLASVFGTVLGSIAVLRFAMSMVSALNMIRVAVATNPLLLFFSALAMIAVYIWQHWDTLGPMFIAIWEGIKGAFGAAVDWIAAKWTATVEWVTGAVGGISDWFSGLGAGLMEIGSGMITALIDGITNRLGALKDTIGNLGTSALGWLREKLGLQASDAAGDGAAAGAARAARTVGTIATAASLVGTPAFAANSPAATGPLARFNTSLDYHQPLRAPAAASAVPASGPVTINITTPPGANEQDFVRAMRAEMDRREREKAMRAGSRLSD</sequence>
<proteinExistence type="predicted"/>